<comment type="caution">
    <text evidence="2">The sequence shown here is derived from an EMBL/GenBank/DDBJ whole genome shotgun (WGS) entry which is preliminary data.</text>
</comment>
<keyword evidence="1" id="KW-0812">Transmembrane</keyword>
<dbReference type="OrthoDB" id="2156220at2"/>
<dbReference type="InterPro" id="IPR006917">
    <property type="entry name" value="SOUL_heme-bd"/>
</dbReference>
<dbReference type="Pfam" id="PF04832">
    <property type="entry name" value="SOUL"/>
    <property type="match status" value="1"/>
</dbReference>
<name>A0A397QAK3_9HYPH</name>
<accession>A0A397QAK3</accession>
<evidence type="ECO:0000313" key="3">
    <source>
        <dbReference type="Proteomes" id="UP000266273"/>
    </source>
</evidence>
<dbReference type="EMBL" id="QXDF01000001">
    <property type="protein sequence ID" value="RIA55154.1"/>
    <property type="molecule type" value="Genomic_DNA"/>
</dbReference>
<gene>
    <name evidence="2" type="ORF">BXY53_0207</name>
</gene>
<proteinExistence type="predicted"/>
<keyword evidence="1" id="KW-0472">Membrane</keyword>
<keyword evidence="1" id="KW-1133">Transmembrane helix</keyword>
<dbReference type="AlphaFoldDB" id="A0A397QAK3"/>
<protein>
    <submittedName>
        <fullName evidence="2">SOUL heme-binding protein</fullName>
    </submittedName>
</protein>
<keyword evidence="3" id="KW-1185">Reference proteome</keyword>
<feature type="transmembrane region" description="Helical" evidence="1">
    <location>
        <begin position="7"/>
        <end position="28"/>
    </location>
</feature>
<evidence type="ECO:0000256" key="1">
    <source>
        <dbReference type="SAM" id="Phobius"/>
    </source>
</evidence>
<dbReference type="Gene3D" id="3.20.80.10">
    <property type="entry name" value="Regulatory factor, effector binding domain"/>
    <property type="match status" value="1"/>
</dbReference>
<dbReference type="PANTHER" id="PTHR11220">
    <property type="entry name" value="HEME-BINDING PROTEIN-RELATED"/>
    <property type="match status" value="1"/>
</dbReference>
<dbReference type="RefSeq" id="WP_119060099.1">
    <property type="nucleotide sequence ID" value="NZ_QXDF01000001.1"/>
</dbReference>
<dbReference type="InterPro" id="IPR011256">
    <property type="entry name" value="Reg_factor_effector_dom_sf"/>
</dbReference>
<dbReference type="PANTHER" id="PTHR11220:SF58">
    <property type="entry name" value="SOUL HEME-BINDING FAMILY PROTEIN"/>
    <property type="match status" value="1"/>
</dbReference>
<sequence>MSGKRVLWIIGGAIVAVIVVAIGAWIIVTQNIETPDYESVVQDGSFEIRDYPEMIVAEVRRTGTRDKAVREAFEPLADYIFARERGGDSISMTAPVTQEPTDKIAMTAPVTQTQREGEWVVRFIMPAKYSMDELPAPGSDVTLERIPPERRAAIRFSGSWDTELFSRKTEELRKWLAERGVEPTGPPTYAYYNDPFTPGFLRRNEVLFDIPPDAS</sequence>
<organism evidence="2 3">
    <name type="scientific">Dichotomicrobium thermohalophilum</name>
    <dbReference type="NCBI Taxonomy" id="933063"/>
    <lineage>
        <taxon>Bacteria</taxon>
        <taxon>Pseudomonadati</taxon>
        <taxon>Pseudomonadota</taxon>
        <taxon>Alphaproteobacteria</taxon>
        <taxon>Hyphomicrobiales</taxon>
        <taxon>Hyphomicrobiaceae</taxon>
        <taxon>Dichotomicrobium</taxon>
    </lineage>
</organism>
<dbReference type="SUPFAM" id="SSF55136">
    <property type="entry name" value="Probable bacterial effector-binding domain"/>
    <property type="match status" value="1"/>
</dbReference>
<dbReference type="Proteomes" id="UP000266273">
    <property type="component" value="Unassembled WGS sequence"/>
</dbReference>
<reference evidence="2 3" key="1">
    <citation type="submission" date="2018-08" db="EMBL/GenBank/DDBJ databases">
        <title>Genomic Encyclopedia of Archaeal and Bacterial Type Strains, Phase II (KMG-II): from individual species to whole genera.</title>
        <authorList>
            <person name="Goeker M."/>
        </authorList>
    </citation>
    <scope>NUCLEOTIDE SEQUENCE [LARGE SCALE GENOMIC DNA]</scope>
    <source>
        <strain evidence="2 3">DSM 5002</strain>
    </source>
</reference>
<evidence type="ECO:0000313" key="2">
    <source>
        <dbReference type="EMBL" id="RIA55154.1"/>
    </source>
</evidence>